<dbReference type="Proteomes" id="UP000194873">
    <property type="component" value="Unassembled WGS sequence"/>
</dbReference>
<protein>
    <recommendedName>
        <fullName evidence="3">Outer membrane protein beta-barrel domain-containing protein</fullName>
    </recommendedName>
</protein>
<proteinExistence type="predicted"/>
<dbReference type="AlphaFoldDB" id="A0A243WHC7"/>
<gene>
    <name evidence="1" type="ORF">BXP70_04225</name>
</gene>
<keyword evidence="2" id="KW-1185">Reference proteome</keyword>
<comment type="caution">
    <text evidence="1">The sequence shown here is derived from an EMBL/GenBank/DDBJ whole genome shotgun (WGS) entry which is preliminary data.</text>
</comment>
<evidence type="ECO:0008006" key="3">
    <source>
        <dbReference type="Google" id="ProtNLM"/>
    </source>
</evidence>
<sequence>MNGLELWPELQVEYALQADSYGWLGVSAPLTTAAGSGLKYAGLRAGYEHFWNTQWSGGGLLQVATYNNYRIGSNEKRLSVDVTPELYVRHWNTFGSFNFRQRLGVEYFIPAGEAASRALARLRFDLDRLVTVGGVVLRPRVAYEGRAFVRLQRDSNEAKERVIDYTTLRAELGVRLSDHVDFTPWFARHTAYAFTLPQTNATGQVTIPGGRRNFVTPYLGLDVRYTFFRGQEAFERRQLPTQH</sequence>
<reference evidence="1 2" key="1">
    <citation type="submission" date="2017-01" db="EMBL/GenBank/DDBJ databases">
        <title>A new Hymenobacter.</title>
        <authorList>
            <person name="Liang Y."/>
            <person name="Feng F."/>
        </authorList>
    </citation>
    <scope>NUCLEOTIDE SEQUENCE [LARGE SCALE GENOMIC DNA]</scope>
    <source>
        <strain evidence="1">MIMBbqt21</strain>
    </source>
</reference>
<dbReference type="EMBL" id="MTSE01000002">
    <property type="protein sequence ID" value="OUJ75236.1"/>
    <property type="molecule type" value="Genomic_DNA"/>
</dbReference>
<evidence type="ECO:0000313" key="2">
    <source>
        <dbReference type="Proteomes" id="UP000194873"/>
    </source>
</evidence>
<organism evidence="1 2">
    <name type="scientific">Hymenobacter crusticola</name>
    <dbReference type="NCBI Taxonomy" id="1770526"/>
    <lineage>
        <taxon>Bacteria</taxon>
        <taxon>Pseudomonadati</taxon>
        <taxon>Bacteroidota</taxon>
        <taxon>Cytophagia</taxon>
        <taxon>Cytophagales</taxon>
        <taxon>Hymenobacteraceae</taxon>
        <taxon>Hymenobacter</taxon>
    </lineage>
</organism>
<accession>A0A243WHC7</accession>
<evidence type="ECO:0000313" key="1">
    <source>
        <dbReference type="EMBL" id="OUJ75236.1"/>
    </source>
</evidence>
<name>A0A243WHC7_9BACT</name>